<dbReference type="SUPFAM" id="SSF53254">
    <property type="entry name" value="Phosphoglycerate mutase-like"/>
    <property type="match status" value="1"/>
</dbReference>
<dbReference type="InterPro" id="IPR000560">
    <property type="entry name" value="His_Pase_clade-2"/>
</dbReference>
<sequence length="349" mass="40387">MDRRPFASPTPHKIQLYCKKSHRRSQATIASGGPLQSSQIKWRGISWSTYSLRDAADVQFGERLRDVYIKKSNFLSPVFRSTEVYVRSTNIVRTIESAVCLLAGLFQQQQEGIVTVFTSEAETEVLYPNYKRCDHLKQMTRQRIVQASLLPEIAEDLKEMYKLLEIPEHEHISFIDIWDDMTSRKAHDLARPSCVHYLMKIIEKRAVETVYFAYEPSNSTSLQLCVGQLLSFLISNIENKLKDQDSLENLRKFHLYSVHDTTLMPFLMALDIFDMKWPPYGADVILELYEHRSSKEAFVKVSYLGKDQLVRGCSDIYCPLRDFKKALSSYVIDEVNYEEKCNQPVNAAN</sequence>
<name>A0A8C4RYG3_ERPCA</name>
<dbReference type="Gene3D" id="3.40.50.1240">
    <property type="entry name" value="Phosphoglycerate mutase-like"/>
    <property type="match status" value="1"/>
</dbReference>
<comment type="similarity">
    <text evidence="1">Belongs to the histidine acid phosphatase family.</text>
</comment>
<keyword evidence="3" id="KW-1185">Reference proteome</keyword>
<dbReference type="PANTHER" id="PTHR11567:SF202">
    <property type="entry name" value="LYSOPHOSPHATIDIC ACID PHOSPHATASE TYPE 6"/>
    <property type="match status" value="1"/>
</dbReference>
<accession>A0A8C4RYG3</accession>
<dbReference type="Proteomes" id="UP000694620">
    <property type="component" value="Chromosome 4"/>
</dbReference>
<proteinExistence type="inferred from homology"/>
<dbReference type="Ensembl" id="ENSECRT00000008843.1">
    <property type="protein sequence ID" value="ENSECRP00000008696.1"/>
    <property type="gene ID" value="ENSECRG00000005837.1"/>
</dbReference>
<dbReference type="InterPro" id="IPR029033">
    <property type="entry name" value="His_PPase_superfam"/>
</dbReference>
<protein>
    <submittedName>
        <fullName evidence="2">Acid phosphatase 6, lysophosphatidic</fullName>
    </submittedName>
</protein>
<organism evidence="2 3">
    <name type="scientific">Erpetoichthys calabaricus</name>
    <name type="common">Rope fish</name>
    <name type="synonym">Calamoichthys calabaricus</name>
    <dbReference type="NCBI Taxonomy" id="27687"/>
    <lineage>
        <taxon>Eukaryota</taxon>
        <taxon>Metazoa</taxon>
        <taxon>Chordata</taxon>
        <taxon>Craniata</taxon>
        <taxon>Vertebrata</taxon>
        <taxon>Euteleostomi</taxon>
        <taxon>Actinopterygii</taxon>
        <taxon>Polypteriformes</taxon>
        <taxon>Polypteridae</taxon>
        <taxon>Erpetoichthys</taxon>
    </lineage>
</organism>
<evidence type="ECO:0000313" key="2">
    <source>
        <dbReference type="Ensembl" id="ENSECRP00000008696.1"/>
    </source>
</evidence>
<evidence type="ECO:0000256" key="1">
    <source>
        <dbReference type="ARBA" id="ARBA00005375"/>
    </source>
</evidence>
<dbReference type="InterPro" id="IPR050645">
    <property type="entry name" value="Histidine_acid_phosphatase"/>
</dbReference>
<reference evidence="2" key="3">
    <citation type="submission" date="2025-09" db="UniProtKB">
        <authorList>
            <consortium name="Ensembl"/>
        </authorList>
    </citation>
    <scope>IDENTIFICATION</scope>
</reference>
<dbReference type="Pfam" id="PF00328">
    <property type="entry name" value="His_Phos_2"/>
    <property type="match status" value="1"/>
</dbReference>
<reference evidence="2" key="2">
    <citation type="submission" date="2025-08" db="UniProtKB">
        <authorList>
            <consortium name="Ensembl"/>
        </authorList>
    </citation>
    <scope>IDENTIFICATION</scope>
</reference>
<dbReference type="GO" id="GO:0005739">
    <property type="term" value="C:mitochondrion"/>
    <property type="evidence" value="ECO:0007669"/>
    <property type="project" value="TreeGrafter"/>
</dbReference>
<reference evidence="2" key="1">
    <citation type="submission" date="2021-06" db="EMBL/GenBank/DDBJ databases">
        <authorList>
            <consortium name="Wellcome Sanger Institute Data Sharing"/>
        </authorList>
    </citation>
    <scope>NUCLEOTIDE SEQUENCE [LARGE SCALE GENOMIC DNA]</scope>
</reference>
<evidence type="ECO:0000313" key="3">
    <source>
        <dbReference type="Proteomes" id="UP000694620"/>
    </source>
</evidence>
<dbReference type="GO" id="GO:2001311">
    <property type="term" value="P:lysobisphosphatidic acid metabolic process"/>
    <property type="evidence" value="ECO:0007669"/>
    <property type="project" value="TreeGrafter"/>
</dbReference>
<dbReference type="GeneTree" id="ENSGT00940000158408"/>
<dbReference type="PANTHER" id="PTHR11567">
    <property type="entry name" value="ACID PHOSPHATASE-RELATED"/>
    <property type="match status" value="1"/>
</dbReference>
<dbReference type="AlphaFoldDB" id="A0A8C4RYG3"/>
<dbReference type="CDD" id="cd07061">
    <property type="entry name" value="HP_HAP_like"/>
    <property type="match status" value="1"/>
</dbReference>
<dbReference type="GO" id="GO:0052642">
    <property type="term" value="F:lysophosphatidic acid phosphatase activity"/>
    <property type="evidence" value="ECO:0007669"/>
    <property type="project" value="TreeGrafter"/>
</dbReference>
<gene>
    <name evidence="2" type="primary">ACP6</name>
    <name evidence="2" type="synonym">acp6</name>
</gene>